<dbReference type="EMBL" id="SJPU01000001">
    <property type="protein sequence ID" value="TWU18009.1"/>
    <property type="molecule type" value="Genomic_DNA"/>
</dbReference>
<proteinExistence type="predicted"/>
<evidence type="ECO:0000313" key="2">
    <source>
        <dbReference type="Proteomes" id="UP000319908"/>
    </source>
</evidence>
<dbReference type="AlphaFoldDB" id="A0A5C6C5D2"/>
<reference evidence="1 2" key="1">
    <citation type="journal article" date="2020" name="Antonie Van Leeuwenhoek">
        <title>Rhodopirellula heiligendammensis sp. nov., Rhodopirellula pilleata sp. nov., and Rhodopirellula solitaria sp. nov. isolated from natural or artificial marine surfaces in Northern Germany and California, USA, and emended description of the genus Rhodopirellula.</title>
        <authorList>
            <person name="Kallscheuer N."/>
            <person name="Wiegand S."/>
            <person name="Jogler M."/>
            <person name="Boedeker C."/>
            <person name="Peeters S.H."/>
            <person name="Rast P."/>
            <person name="Heuer A."/>
            <person name="Jetten M.S.M."/>
            <person name="Rohde M."/>
            <person name="Jogler C."/>
        </authorList>
    </citation>
    <scope>NUCLEOTIDE SEQUENCE [LARGE SCALE GENOMIC DNA]</scope>
    <source>
        <strain evidence="1 2">Poly21</strain>
    </source>
</reference>
<protein>
    <submittedName>
        <fullName evidence="1">Uncharacterized protein</fullName>
    </submittedName>
</protein>
<sequence length="89" mass="9898">MIAIAPAPAVSPSIDADTFRSLPKAVASPDDAPECPSCGRRMRAITTCQLFTRYYPVHCHCTGVNGIKRRRRIDWSRVDWVTRVRLGVG</sequence>
<dbReference type="Proteomes" id="UP000319908">
    <property type="component" value="Unassembled WGS sequence"/>
</dbReference>
<evidence type="ECO:0000313" key="1">
    <source>
        <dbReference type="EMBL" id="TWU18009.1"/>
    </source>
</evidence>
<gene>
    <name evidence="1" type="ORF">Poly21_01620</name>
</gene>
<organism evidence="1 2">
    <name type="scientific">Allorhodopirellula heiligendammensis</name>
    <dbReference type="NCBI Taxonomy" id="2714739"/>
    <lineage>
        <taxon>Bacteria</taxon>
        <taxon>Pseudomonadati</taxon>
        <taxon>Planctomycetota</taxon>
        <taxon>Planctomycetia</taxon>
        <taxon>Pirellulales</taxon>
        <taxon>Pirellulaceae</taxon>
        <taxon>Allorhodopirellula</taxon>
    </lineage>
</organism>
<name>A0A5C6C5D2_9BACT</name>
<comment type="caution">
    <text evidence="1">The sequence shown here is derived from an EMBL/GenBank/DDBJ whole genome shotgun (WGS) entry which is preliminary data.</text>
</comment>
<keyword evidence="2" id="KW-1185">Reference proteome</keyword>
<dbReference type="RefSeq" id="WP_146405022.1">
    <property type="nucleotide sequence ID" value="NZ_SJPU01000001.1"/>
</dbReference>
<accession>A0A5C6C5D2</accession>